<keyword evidence="3" id="KW-0949">S-adenosyl-L-methionine</keyword>
<dbReference type="Pfam" id="PF08100">
    <property type="entry name" value="Dimerisation"/>
    <property type="match status" value="1"/>
</dbReference>
<keyword evidence="2 6" id="KW-0808">Transferase</keyword>
<dbReference type="Gene3D" id="1.10.10.10">
    <property type="entry name" value="Winged helix-like DNA-binding domain superfamily/Winged helix DNA-binding domain"/>
    <property type="match status" value="1"/>
</dbReference>
<dbReference type="PANTHER" id="PTHR43712">
    <property type="entry name" value="PUTATIVE (AFU_ORTHOLOGUE AFUA_4G14580)-RELATED"/>
    <property type="match status" value="1"/>
</dbReference>
<evidence type="ECO:0000313" key="6">
    <source>
        <dbReference type="EMBL" id="KUL67454.1"/>
    </source>
</evidence>
<dbReference type="OrthoDB" id="582216at2"/>
<dbReference type="PIRSF" id="PIRSF005739">
    <property type="entry name" value="O-mtase"/>
    <property type="match status" value="1"/>
</dbReference>
<dbReference type="RefSeq" id="WP_059141849.1">
    <property type="nucleotide sequence ID" value="NZ_LLZJ01000002.1"/>
</dbReference>
<accession>A0A0X3XE76</accession>
<dbReference type="AlphaFoldDB" id="A0A0X3XE76"/>
<dbReference type="InterPro" id="IPR029063">
    <property type="entry name" value="SAM-dependent_MTases_sf"/>
</dbReference>
<evidence type="ECO:0000313" key="7">
    <source>
        <dbReference type="Proteomes" id="UP000053413"/>
    </source>
</evidence>
<evidence type="ECO:0000256" key="3">
    <source>
        <dbReference type="ARBA" id="ARBA00022691"/>
    </source>
</evidence>
<evidence type="ECO:0000259" key="5">
    <source>
        <dbReference type="Pfam" id="PF08100"/>
    </source>
</evidence>
<dbReference type="PROSITE" id="PS51683">
    <property type="entry name" value="SAM_OMT_II"/>
    <property type="match status" value="1"/>
</dbReference>
<keyword evidence="1 6" id="KW-0489">Methyltransferase</keyword>
<feature type="domain" description="O-methyltransferase C-terminal" evidence="4">
    <location>
        <begin position="137"/>
        <end position="326"/>
    </location>
</feature>
<feature type="domain" description="O-methyltransferase dimerisation" evidence="5">
    <location>
        <begin position="18"/>
        <end position="89"/>
    </location>
</feature>
<dbReference type="EMBL" id="LLZJ01000002">
    <property type="protein sequence ID" value="KUL67454.1"/>
    <property type="molecule type" value="Genomic_DNA"/>
</dbReference>
<dbReference type="Pfam" id="PF00891">
    <property type="entry name" value="Methyltransf_2"/>
    <property type="match status" value="1"/>
</dbReference>
<dbReference type="InterPro" id="IPR036390">
    <property type="entry name" value="WH_DNA-bd_sf"/>
</dbReference>
<dbReference type="Proteomes" id="UP000053413">
    <property type="component" value="Unassembled WGS sequence"/>
</dbReference>
<evidence type="ECO:0000256" key="1">
    <source>
        <dbReference type="ARBA" id="ARBA00022603"/>
    </source>
</evidence>
<proteinExistence type="predicted"/>
<dbReference type="InterPro" id="IPR016461">
    <property type="entry name" value="COMT-like"/>
</dbReference>
<dbReference type="InterPro" id="IPR012967">
    <property type="entry name" value="COMT_dimerisation"/>
</dbReference>
<sequence length="345" mass="37853">MTQTEVPIDVELRGLYKAHYRFQFLSAGFQLGLFALVEKEPGLAVREIAARLDLKEQPTRILLLGCTVFGLLRKDGEGYHTTPLSKPLTANFDEAPASNIPWEQHGIYRAMAWFCESLKEDTNLGLRREIPGTAPTLYGRLAENPELETTFHTMMSSVSRLVGAELREKLDLSGCGHLLDIGGGTAINAANLADRWPDLRITIADLPSVATAANEKIGKLGLADRVRAVSLDAFHDEFPTGCDGVLFAHFLEIWSSERIRELLAKAARALPPGGRIYVVTPRQDDDGTGPERAAMLSAYFHTIASGEGMVYTGAEYEQWFRAVGFEHTGRLPLGADTVVITGRKA</sequence>
<gene>
    <name evidence="6" type="ORF">ADL28_01480</name>
</gene>
<protein>
    <submittedName>
        <fullName evidence="6">Methyltransferase</fullName>
    </submittedName>
</protein>
<dbReference type="InterPro" id="IPR001077">
    <property type="entry name" value="COMT_C"/>
</dbReference>
<organism evidence="6 7">
    <name type="scientific">Streptomyces violaceusniger</name>
    <dbReference type="NCBI Taxonomy" id="68280"/>
    <lineage>
        <taxon>Bacteria</taxon>
        <taxon>Bacillati</taxon>
        <taxon>Actinomycetota</taxon>
        <taxon>Actinomycetes</taxon>
        <taxon>Kitasatosporales</taxon>
        <taxon>Streptomycetaceae</taxon>
        <taxon>Streptomyces</taxon>
        <taxon>Streptomyces violaceusniger group</taxon>
    </lineage>
</organism>
<evidence type="ECO:0000256" key="2">
    <source>
        <dbReference type="ARBA" id="ARBA00022679"/>
    </source>
</evidence>
<dbReference type="SUPFAM" id="SSF53335">
    <property type="entry name" value="S-adenosyl-L-methionine-dependent methyltransferases"/>
    <property type="match status" value="1"/>
</dbReference>
<dbReference type="GO" id="GO:0032259">
    <property type="term" value="P:methylation"/>
    <property type="evidence" value="ECO:0007669"/>
    <property type="project" value="UniProtKB-KW"/>
</dbReference>
<dbReference type="PANTHER" id="PTHR43712:SF2">
    <property type="entry name" value="O-METHYLTRANSFERASE CICE"/>
    <property type="match status" value="1"/>
</dbReference>
<dbReference type="CDD" id="cd02440">
    <property type="entry name" value="AdoMet_MTases"/>
    <property type="match status" value="1"/>
</dbReference>
<dbReference type="GO" id="GO:0008171">
    <property type="term" value="F:O-methyltransferase activity"/>
    <property type="evidence" value="ECO:0007669"/>
    <property type="project" value="InterPro"/>
</dbReference>
<name>A0A0X3XE76_STRVO</name>
<dbReference type="InterPro" id="IPR036388">
    <property type="entry name" value="WH-like_DNA-bd_sf"/>
</dbReference>
<comment type="caution">
    <text evidence="6">The sequence shown here is derived from an EMBL/GenBank/DDBJ whole genome shotgun (WGS) entry which is preliminary data.</text>
</comment>
<evidence type="ECO:0000259" key="4">
    <source>
        <dbReference type="Pfam" id="PF00891"/>
    </source>
</evidence>
<reference evidence="7" key="1">
    <citation type="submission" date="2015-10" db="EMBL/GenBank/DDBJ databases">
        <authorList>
            <person name="Ju K.-S."/>
            <person name="Doroghazi J.R."/>
            <person name="Metcalf W.W."/>
        </authorList>
    </citation>
    <scope>NUCLEOTIDE SEQUENCE [LARGE SCALE GENOMIC DNA]</scope>
    <source>
        <strain evidence="7">NRRL F-8817</strain>
    </source>
</reference>
<dbReference type="SUPFAM" id="SSF46785">
    <property type="entry name" value="Winged helix' DNA-binding domain"/>
    <property type="match status" value="1"/>
</dbReference>
<dbReference type="Gene3D" id="3.40.50.150">
    <property type="entry name" value="Vaccinia Virus protein VP39"/>
    <property type="match status" value="1"/>
</dbReference>
<dbReference type="Gene3D" id="1.20.58.1390">
    <property type="match status" value="1"/>
</dbReference>
<dbReference type="GO" id="GO:0046983">
    <property type="term" value="F:protein dimerization activity"/>
    <property type="evidence" value="ECO:0007669"/>
    <property type="project" value="InterPro"/>
</dbReference>